<evidence type="ECO:0000256" key="4">
    <source>
        <dbReference type="ARBA" id="ARBA00048018"/>
    </source>
</evidence>
<evidence type="ECO:0000256" key="3">
    <source>
        <dbReference type="ARBA" id="ARBA00047676"/>
    </source>
</evidence>
<dbReference type="InterPro" id="IPR023509">
    <property type="entry name" value="DTD-like_sf"/>
</dbReference>
<protein>
    <recommendedName>
        <fullName evidence="2 5">D-aminoacyl-tRNA deacylase</fullName>
        <ecNumber evidence="2 5">3.1.1.96</ecNumber>
    </recommendedName>
</protein>
<dbReference type="FunFam" id="3.50.80.10:FF:000001">
    <property type="entry name" value="D-aminoacyl-tRNA deacylase"/>
    <property type="match status" value="1"/>
</dbReference>
<keyword evidence="5" id="KW-0963">Cytoplasm</keyword>
<keyword evidence="5" id="KW-0694">RNA-binding</keyword>
<comment type="catalytic activity">
    <reaction evidence="3">
        <text>glycyl-tRNA(Ala) + H2O = tRNA(Ala) + glycine + H(+)</text>
        <dbReference type="Rhea" id="RHEA:53744"/>
        <dbReference type="Rhea" id="RHEA-COMP:9657"/>
        <dbReference type="Rhea" id="RHEA-COMP:13640"/>
        <dbReference type="ChEBI" id="CHEBI:15377"/>
        <dbReference type="ChEBI" id="CHEBI:15378"/>
        <dbReference type="ChEBI" id="CHEBI:57305"/>
        <dbReference type="ChEBI" id="CHEBI:78442"/>
        <dbReference type="ChEBI" id="CHEBI:78522"/>
        <dbReference type="EC" id="3.1.1.96"/>
    </reaction>
</comment>
<comment type="subcellular location">
    <subcellularLocation>
        <location evidence="5">Cytoplasm</location>
    </subcellularLocation>
</comment>
<dbReference type="InterPro" id="IPR003732">
    <property type="entry name" value="Daa-tRNA_deacyls_DTD"/>
</dbReference>
<accession>A0A6J3KYG3</accession>
<dbReference type="GO" id="GO:0005737">
    <property type="term" value="C:cytoplasm"/>
    <property type="evidence" value="ECO:0007669"/>
    <property type="project" value="UniProtKB-SubCell"/>
</dbReference>
<sequence length="161" mass="18268">MKAVIQRVTKASVSVNGEIINSIGNGLCILIGIKGDDTIEDMKYIVKKILNIKMFDDDNNKKWSKNVMDKEYEILCISQFTLYHTLKGNRLDFHKAMPAQTAESFYNNFLIELGKNYKPELIKDGKFGAMMEINIKNSGPVTLEIESPLKLNKSNQCNDTQ</sequence>
<name>A0A6J3KYG3_9HYME</name>
<gene>
    <name evidence="7" type="primary">LOC117237870</name>
</gene>
<evidence type="ECO:0000313" key="6">
    <source>
        <dbReference type="Proteomes" id="UP000504631"/>
    </source>
</evidence>
<dbReference type="Proteomes" id="UP000504631">
    <property type="component" value="Unplaced"/>
</dbReference>
<evidence type="ECO:0000256" key="1">
    <source>
        <dbReference type="ARBA" id="ARBA00009673"/>
    </source>
</evidence>
<dbReference type="GeneID" id="117237870"/>
<comment type="similarity">
    <text evidence="1 5">Belongs to the DTD family.</text>
</comment>
<proteinExistence type="inferred from homology"/>
<dbReference type="GO" id="GO:0000049">
    <property type="term" value="F:tRNA binding"/>
    <property type="evidence" value="ECO:0007669"/>
    <property type="project" value="UniProtKB-KW"/>
</dbReference>
<dbReference type="Pfam" id="PF02580">
    <property type="entry name" value="Tyr_Deacylase"/>
    <property type="match status" value="1"/>
</dbReference>
<dbReference type="PANTHER" id="PTHR10472">
    <property type="entry name" value="D-TYROSYL-TRNA TYR DEACYLASE"/>
    <property type="match status" value="1"/>
</dbReference>
<dbReference type="GO" id="GO:0051500">
    <property type="term" value="F:D-tyrosyl-tRNA(Tyr) deacylase activity"/>
    <property type="evidence" value="ECO:0007669"/>
    <property type="project" value="TreeGrafter"/>
</dbReference>
<dbReference type="SUPFAM" id="SSF69500">
    <property type="entry name" value="DTD-like"/>
    <property type="match status" value="1"/>
</dbReference>
<keyword evidence="5" id="KW-0820">tRNA-binding</keyword>
<dbReference type="PANTHER" id="PTHR10472:SF5">
    <property type="entry name" value="D-AMINOACYL-TRNA DEACYLASE 1"/>
    <property type="match status" value="1"/>
</dbReference>
<dbReference type="Gene3D" id="3.50.80.10">
    <property type="entry name" value="D-tyrosyl-tRNA(Tyr) deacylase"/>
    <property type="match status" value="1"/>
</dbReference>
<evidence type="ECO:0000313" key="7">
    <source>
        <dbReference type="RefSeq" id="XP_033358170.1"/>
    </source>
</evidence>
<dbReference type="EC" id="3.1.1.96" evidence="2 5"/>
<dbReference type="RefSeq" id="XP_033358170.1">
    <property type="nucleotide sequence ID" value="XM_033502279.1"/>
</dbReference>
<dbReference type="NCBIfam" id="TIGR00256">
    <property type="entry name" value="D-aminoacyl-tRNA deacylase"/>
    <property type="match status" value="1"/>
</dbReference>
<dbReference type="CTD" id="41371"/>
<keyword evidence="5" id="KW-0378">Hydrolase</keyword>
<dbReference type="AlphaFoldDB" id="A0A6J3KYG3"/>
<evidence type="ECO:0000256" key="2">
    <source>
        <dbReference type="ARBA" id="ARBA00013056"/>
    </source>
</evidence>
<keyword evidence="6" id="KW-1185">Reference proteome</keyword>
<comment type="catalytic activity">
    <reaction evidence="4">
        <text>a D-aminoacyl-tRNA + H2O = a tRNA + a D-alpha-amino acid + H(+)</text>
        <dbReference type="Rhea" id="RHEA:13953"/>
        <dbReference type="Rhea" id="RHEA-COMP:10123"/>
        <dbReference type="Rhea" id="RHEA-COMP:10124"/>
        <dbReference type="ChEBI" id="CHEBI:15377"/>
        <dbReference type="ChEBI" id="CHEBI:15378"/>
        <dbReference type="ChEBI" id="CHEBI:59871"/>
        <dbReference type="ChEBI" id="CHEBI:78442"/>
        <dbReference type="ChEBI" id="CHEBI:79333"/>
        <dbReference type="EC" id="3.1.1.96"/>
    </reaction>
</comment>
<evidence type="ECO:0000256" key="5">
    <source>
        <dbReference type="RuleBase" id="RU003470"/>
    </source>
</evidence>
<dbReference type="KEGG" id="bvk:117237870"/>
<organism evidence="6 7">
    <name type="scientific">Bombus vosnesenskii</name>
    <dbReference type="NCBI Taxonomy" id="207650"/>
    <lineage>
        <taxon>Eukaryota</taxon>
        <taxon>Metazoa</taxon>
        <taxon>Ecdysozoa</taxon>
        <taxon>Arthropoda</taxon>
        <taxon>Hexapoda</taxon>
        <taxon>Insecta</taxon>
        <taxon>Pterygota</taxon>
        <taxon>Neoptera</taxon>
        <taxon>Endopterygota</taxon>
        <taxon>Hymenoptera</taxon>
        <taxon>Apocrita</taxon>
        <taxon>Aculeata</taxon>
        <taxon>Apoidea</taxon>
        <taxon>Anthophila</taxon>
        <taxon>Apidae</taxon>
        <taxon>Bombus</taxon>
        <taxon>Pyrobombus</taxon>
    </lineage>
</organism>
<reference evidence="7" key="1">
    <citation type="submission" date="2025-08" db="UniProtKB">
        <authorList>
            <consortium name="RefSeq"/>
        </authorList>
    </citation>
    <scope>IDENTIFICATION</scope>
    <source>
        <tissue evidence="7">Muscle</tissue>
    </source>
</reference>